<feature type="compositionally biased region" description="Low complexity" evidence="5">
    <location>
        <begin position="200"/>
        <end position="210"/>
    </location>
</feature>
<evidence type="ECO:0000256" key="5">
    <source>
        <dbReference type="SAM" id="MobiDB-lite"/>
    </source>
</evidence>
<evidence type="ECO:0000313" key="9">
    <source>
        <dbReference type="Proteomes" id="UP001178507"/>
    </source>
</evidence>
<name>A0AA36IE77_9DINO</name>
<keyword evidence="1 4" id="KW-0479">Metal-binding</keyword>
<gene>
    <name evidence="8" type="ORF">EVOR1521_LOCUS12556</name>
</gene>
<evidence type="ECO:0000256" key="4">
    <source>
        <dbReference type="PROSITE-ProRule" id="PRU00207"/>
    </source>
</evidence>
<dbReference type="PANTHER" id="PTHR10131:SF94">
    <property type="entry name" value="TNF RECEPTOR-ASSOCIATED FACTOR 4"/>
    <property type="match status" value="1"/>
</dbReference>
<dbReference type="SUPFAM" id="SSF57850">
    <property type="entry name" value="RING/U-box"/>
    <property type="match status" value="1"/>
</dbReference>
<dbReference type="PROSITE" id="PS50145">
    <property type="entry name" value="ZF_TRAF"/>
    <property type="match status" value="1"/>
</dbReference>
<sequence length="394" mass="44139">MRAARSVRSLHEVVPTSQLHDGGYDEEWLDPALAVKWECMICKCVARDVVSPACCGELFCEICWVKCQQREEKCPHCREATKSADPSNKDRKEIRNLELKCPQGCSSVVTLGHKDQHLVQDCSERKVSCEACQASVLARELEEHKATECEANYKKCRLCGERVRKDGMVAHLETNVGQHMAAMLAMFEELDELREQVKGQQTESAASAQAEPERPAVPMWHPGKIPSQPTGIGRTDSKELFISPGWPFDEYATGWVVIGGPQDLPVLDVVFPKDEARFPSKLSNWTCCGGFHDAPPCQPRKWHPGKIHPRPNNLQRTDGRDFGWSAGWGYDDYATGWKTFNEEYRDLLILDVVYPKPGSRFQQLSNWTCCGGCHDAPPCQPRDVPEHAASSSGT</sequence>
<dbReference type="InterPro" id="IPR001293">
    <property type="entry name" value="Znf_TRAF"/>
</dbReference>
<keyword evidence="9" id="KW-1185">Reference proteome</keyword>
<dbReference type="GO" id="GO:0043122">
    <property type="term" value="P:regulation of canonical NF-kappaB signal transduction"/>
    <property type="evidence" value="ECO:0007669"/>
    <property type="project" value="TreeGrafter"/>
</dbReference>
<dbReference type="InterPro" id="IPR013083">
    <property type="entry name" value="Znf_RING/FYVE/PHD"/>
</dbReference>
<evidence type="ECO:0000256" key="3">
    <source>
        <dbReference type="ARBA" id="ARBA00022833"/>
    </source>
</evidence>
<dbReference type="InterPro" id="IPR001841">
    <property type="entry name" value="Znf_RING"/>
</dbReference>
<keyword evidence="3 4" id="KW-0862">Zinc</keyword>
<feature type="region of interest" description="Disordered" evidence="5">
    <location>
        <begin position="196"/>
        <end position="235"/>
    </location>
</feature>
<proteinExistence type="predicted"/>
<comment type="caution">
    <text evidence="8">The sequence shown here is derived from an EMBL/GenBank/DDBJ whole genome shotgun (WGS) entry which is preliminary data.</text>
</comment>
<keyword evidence="2 4" id="KW-0863">Zinc-finger</keyword>
<reference evidence="8" key="1">
    <citation type="submission" date="2023-08" db="EMBL/GenBank/DDBJ databases">
        <authorList>
            <person name="Chen Y."/>
            <person name="Shah S."/>
            <person name="Dougan E. K."/>
            <person name="Thang M."/>
            <person name="Chan C."/>
        </authorList>
    </citation>
    <scope>NUCLEOTIDE SEQUENCE</scope>
</reference>
<evidence type="ECO:0000256" key="1">
    <source>
        <dbReference type="ARBA" id="ARBA00022723"/>
    </source>
</evidence>
<dbReference type="PROSITE" id="PS50089">
    <property type="entry name" value="ZF_RING_2"/>
    <property type="match status" value="1"/>
</dbReference>
<protein>
    <submittedName>
        <fullName evidence="8">Uncharacterized protein</fullName>
    </submittedName>
</protein>
<dbReference type="SUPFAM" id="SSF49599">
    <property type="entry name" value="TRAF domain-like"/>
    <property type="match status" value="1"/>
</dbReference>
<feature type="domain" description="TRAF-type" evidence="7">
    <location>
        <begin position="117"/>
        <end position="168"/>
    </location>
</feature>
<dbReference type="PANTHER" id="PTHR10131">
    <property type="entry name" value="TNF RECEPTOR ASSOCIATED FACTOR"/>
    <property type="match status" value="1"/>
</dbReference>
<evidence type="ECO:0000256" key="2">
    <source>
        <dbReference type="ARBA" id="ARBA00022771"/>
    </source>
</evidence>
<feature type="zinc finger region" description="TRAF-type" evidence="4">
    <location>
        <begin position="117"/>
        <end position="168"/>
    </location>
</feature>
<organism evidence="8 9">
    <name type="scientific">Effrenium voratum</name>
    <dbReference type="NCBI Taxonomy" id="2562239"/>
    <lineage>
        <taxon>Eukaryota</taxon>
        <taxon>Sar</taxon>
        <taxon>Alveolata</taxon>
        <taxon>Dinophyceae</taxon>
        <taxon>Suessiales</taxon>
        <taxon>Symbiodiniaceae</taxon>
        <taxon>Effrenium</taxon>
    </lineage>
</organism>
<evidence type="ECO:0000313" key="8">
    <source>
        <dbReference type="EMBL" id="CAJ1386112.1"/>
    </source>
</evidence>
<dbReference type="Proteomes" id="UP001178507">
    <property type="component" value="Unassembled WGS sequence"/>
</dbReference>
<evidence type="ECO:0000259" key="7">
    <source>
        <dbReference type="PROSITE" id="PS50145"/>
    </source>
</evidence>
<feature type="domain" description="RING-type" evidence="6">
    <location>
        <begin position="39"/>
        <end position="78"/>
    </location>
</feature>
<dbReference type="Gene3D" id="3.30.40.10">
    <property type="entry name" value="Zinc/RING finger domain, C3HC4 (zinc finger)"/>
    <property type="match status" value="2"/>
</dbReference>
<evidence type="ECO:0000259" key="6">
    <source>
        <dbReference type="PROSITE" id="PS50089"/>
    </source>
</evidence>
<dbReference type="AlphaFoldDB" id="A0AA36IE77"/>
<dbReference type="GO" id="GO:0008270">
    <property type="term" value="F:zinc ion binding"/>
    <property type="evidence" value="ECO:0007669"/>
    <property type="project" value="UniProtKB-KW"/>
</dbReference>
<dbReference type="EMBL" id="CAUJNA010001334">
    <property type="protein sequence ID" value="CAJ1386112.1"/>
    <property type="molecule type" value="Genomic_DNA"/>
</dbReference>
<accession>A0AA36IE77</accession>